<feature type="compositionally biased region" description="Basic and acidic residues" evidence="1">
    <location>
        <begin position="251"/>
        <end position="273"/>
    </location>
</feature>
<name>A0ABY7DCR5_MYAAR</name>
<feature type="compositionally biased region" description="Basic and acidic residues" evidence="1">
    <location>
        <begin position="128"/>
        <end position="146"/>
    </location>
</feature>
<accession>A0ABY7DCR5</accession>
<feature type="compositionally biased region" description="Low complexity" evidence="1">
    <location>
        <begin position="147"/>
        <end position="177"/>
    </location>
</feature>
<evidence type="ECO:0000313" key="3">
    <source>
        <dbReference type="Proteomes" id="UP001164746"/>
    </source>
</evidence>
<organism evidence="2 3">
    <name type="scientific">Mya arenaria</name>
    <name type="common">Soft-shell clam</name>
    <dbReference type="NCBI Taxonomy" id="6604"/>
    <lineage>
        <taxon>Eukaryota</taxon>
        <taxon>Metazoa</taxon>
        <taxon>Spiralia</taxon>
        <taxon>Lophotrochozoa</taxon>
        <taxon>Mollusca</taxon>
        <taxon>Bivalvia</taxon>
        <taxon>Autobranchia</taxon>
        <taxon>Heteroconchia</taxon>
        <taxon>Euheterodonta</taxon>
        <taxon>Imparidentia</taxon>
        <taxon>Neoheterodontei</taxon>
        <taxon>Myida</taxon>
        <taxon>Myoidea</taxon>
        <taxon>Myidae</taxon>
        <taxon>Mya</taxon>
    </lineage>
</organism>
<feature type="region of interest" description="Disordered" evidence="1">
    <location>
        <begin position="126"/>
        <end position="221"/>
    </location>
</feature>
<reference evidence="2" key="1">
    <citation type="submission" date="2022-11" db="EMBL/GenBank/DDBJ databases">
        <title>Centuries of genome instability and evolution in soft-shell clam transmissible cancer (bioRxiv).</title>
        <authorList>
            <person name="Hart S.F.M."/>
            <person name="Yonemitsu M.A."/>
            <person name="Giersch R.M."/>
            <person name="Beal B.F."/>
            <person name="Arriagada G."/>
            <person name="Davis B.W."/>
            <person name="Ostrander E.A."/>
            <person name="Goff S.P."/>
            <person name="Metzger M.J."/>
        </authorList>
    </citation>
    <scope>NUCLEOTIDE SEQUENCE</scope>
    <source>
        <strain evidence="2">MELC-2E11</strain>
        <tissue evidence="2">Siphon/mantle</tissue>
    </source>
</reference>
<evidence type="ECO:0000256" key="1">
    <source>
        <dbReference type="SAM" id="MobiDB-lite"/>
    </source>
</evidence>
<dbReference type="Proteomes" id="UP001164746">
    <property type="component" value="Chromosome 1"/>
</dbReference>
<evidence type="ECO:0000313" key="2">
    <source>
        <dbReference type="EMBL" id="WAQ95094.1"/>
    </source>
</evidence>
<sequence>MAALGAAAAAAAYGGGAAVELGVLTVICEPVVVVGVGAYVGYKIHGQQCPSVNPVQVHGTLRQSFNNTGQQCLSPTLFKSMARSDSLLTRQDSNVFPRTLFKSMARSDSLLNSYFQNSKCSPFGFPGDMKEGNAAKARQEREEAQRRNSTSGGSGGNQTKNTGSGSSQKQTQKQRSGSNRDDDDEKRRGRKISPRYDNHNNHAGSMAKKFRSTGGKNGNPTSLVFLGSVDVNGDLIDKHESNHNKGSGGDVKGKDLYNFKENPAEPIKKKSQT</sequence>
<dbReference type="EMBL" id="CP111012">
    <property type="protein sequence ID" value="WAQ95094.1"/>
    <property type="molecule type" value="Genomic_DNA"/>
</dbReference>
<proteinExistence type="predicted"/>
<protein>
    <submittedName>
        <fullName evidence="2">Uncharacterized protein</fullName>
    </submittedName>
</protein>
<gene>
    <name evidence="2" type="ORF">MAR_007565</name>
</gene>
<keyword evidence="3" id="KW-1185">Reference proteome</keyword>
<feature type="region of interest" description="Disordered" evidence="1">
    <location>
        <begin position="234"/>
        <end position="273"/>
    </location>
</feature>